<evidence type="ECO:0000256" key="1">
    <source>
        <dbReference type="SAM" id="MobiDB-lite"/>
    </source>
</evidence>
<organism evidence="2">
    <name type="scientific">Spodoptera frugiperda</name>
    <name type="common">Fall armyworm</name>
    <dbReference type="NCBI Taxonomy" id="7108"/>
    <lineage>
        <taxon>Eukaryota</taxon>
        <taxon>Metazoa</taxon>
        <taxon>Ecdysozoa</taxon>
        <taxon>Arthropoda</taxon>
        <taxon>Hexapoda</taxon>
        <taxon>Insecta</taxon>
        <taxon>Pterygota</taxon>
        <taxon>Neoptera</taxon>
        <taxon>Endopterygota</taxon>
        <taxon>Lepidoptera</taxon>
        <taxon>Glossata</taxon>
        <taxon>Ditrysia</taxon>
        <taxon>Noctuoidea</taxon>
        <taxon>Noctuidae</taxon>
        <taxon>Amphipyrinae</taxon>
        <taxon>Spodoptera</taxon>
    </lineage>
</organism>
<name>A0A2H1WK78_SPOFR</name>
<feature type="region of interest" description="Disordered" evidence="1">
    <location>
        <begin position="1"/>
        <end position="26"/>
    </location>
</feature>
<evidence type="ECO:0000313" key="2">
    <source>
        <dbReference type="EMBL" id="SOQ53448.1"/>
    </source>
</evidence>
<reference evidence="2" key="1">
    <citation type="submission" date="2016-07" db="EMBL/GenBank/DDBJ databases">
        <authorList>
            <person name="Bretaudeau A."/>
        </authorList>
    </citation>
    <scope>NUCLEOTIDE SEQUENCE</scope>
    <source>
        <strain evidence="2">Rice</strain>
        <tissue evidence="2">Whole body</tissue>
    </source>
</reference>
<gene>
    <name evidence="2" type="ORF">SFRICE_033229</name>
</gene>
<accession>A0A2H1WK78</accession>
<proteinExistence type="predicted"/>
<dbReference type="AlphaFoldDB" id="A0A2H1WK78"/>
<dbReference type="EMBL" id="ODYU01009194">
    <property type="protein sequence ID" value="SOQ53448.1"/>
    <property type="molecule type" value="Genomic_DNA"/>
</dbReference>
<protein>
    <submittedName>
        <fullName evidence="2">SFRICE_033229</fullName>
    </submittedName>
</protein>
<feature type="compositionally biased region" description="Polar residues" evidence="1">
    <location>
        <begin position="1"/>
        <end position="12"/>
    </location>
</feature>
<sequence>MEYEANEQTSHLMVSDQRRPWTPATPEESQKAWAALREMKLRDTIANQSDIRVFLYHQQCMGLSKHTT</sequence>